<protein>
    <recommendedName>
        <fullName evidence="1">DUF7718 domain-containing protein</fullName>
    </recommendedName>
</protein>
<comment type="caution">
    <text evidence="2">The sequence shown here is derived from an EMBL/GenBank/DDBJ whole genome shotgun (WGS) entry which is preliminary data.</text>
</comment>
<name>A0ABD5SNI1_9EURY</name>
<dbReference type="InterPro" id="IPR056135">
    <property type="entry name" value="DUF7718"/>
</dbReference>
<accession>A0ABD5SNI1</accession>
<dbReference type="RefSeq" id="WP_273737712.1">
    <property type="nucleotide sequence ID" value="NZ_JAQIVI010000095.1"/>
</dbReference>
<dbReference type="EMBL" id="JBHSWV010000095">
    <property type="protein sequence ID" value="MFC6764650.1"/>
    <property type="molecule type" value="Genomic_DNA"/>
</dbReference>
<organism evidence="2 3">
    <name type="scientific">Natrinema soli</name>
    <dbReference type="NCBI Taxonomy" id="1930624"/>
    <lineage>
        <taxon>Archaea</taxon>
        <taxon>Methanobacteriati</taxon>
        <taxon>Methanobacteriota</taxon>
        <taxon>Stenosarchaea group</taxon>
        <taxon>Halobacteria</taxon>
        <taxon>Halobacteriales</taxon>
        <taxon>Natrialbaceae</taxon>
        <taxon>Natrinema</taxon>
    </lineage>
</organism>
<keyword evidence="3" id="KW-1185">Reference proteome</keyword>
<dbReference type="AlphaFoldDB" id="A0ABD5SNI1"/>
<dbReference type="Proteomes" id="UP001596383">
    <property type="component" value="Unassembled WGS sequence"/>
</dbReference>
<evidence type="ECO:0000313" key="2">
    <source>
        <dbReference type="EMBL" id="MFC6764650.1"/>
    </source>
</evidence>
<reference evidence="2 3" key="1">
    <citation type="journal article" date="2019" name="Int. J. Syst. Evol. Microbiol.">
        <title>The Global Catalogue of Microorganisms (GCM) 10K type strain sequencing project: providing services to taxonomists for standard genome sequencing and annotation.</title>
        <authorList>
            <consortium name="The Broad Institute Genomics Platform"/>
            <consortium name="The Broad Institute Genome Sequencing Center for Infectious Disease"/>
            <person name="Wu L."/>
            <person name="Ma J."/>
        </authorList>
    </citation>
    <scope>NUCLEOTIDE SEQUENCE [LARGE SCALE GENOMIC DNA]</scope>
    <source>
        <strain evidence="2 3">LMG 29247</strain>
    </source>
</reference>
<evidence type="ECO:0000259" key="1">
    <source>
        <dbReference type="Pfam" id="PF24839"/>
    </source>
</evidence>
<sequence length="123" mass="14466">MPRDYDREFTAAVNHRIRRRLGFDTARGTVVRFVVQLEYHHDGEWQTVVRYDHDGTGNSEFGHDVTEEGLHIDIYRDEEKEATEYIAPPLPAAAALDRAEDHLAKNLERYISRYERWHGINSR</sequence>
<evidence type="ECO:0000313" key="3">
    <source>
        <dbReference type="Proteomes" id="UP001596383"/>
    </source>
</evidence>
<feature type="domain" description="DUF7718" evidence="1">
    <location>
        <begin position="7"/>
        <end position="119"/>
    </location>
</feature>
<gene>
    <name evidence="2" type="ORF">ACFQE6_06260</name>
</gene>
<proteinExistence type="predicted"/>
<dbReference type="Pfam" id="PF24839">
    <property type="entry name" value="DUF7718"/>
    <property type="match status" value="1"/>
</dbReference>